<sequence length="130" mass="14570">MKNPIQTTDPFFIVFGVMGGEISQCGVYTDYTQACKAAVLWMLPHLESRLMDYQHGIHEDWLEEVIEAVQVENWKAAWSAIPCGLDVGNEWTITIEEVKLNESLSLSDSALELVHSLKVRPLPAFMASGM</sequence>
<proteinExistence type="predicted"/>
<evidence type="ECO:0000313" key="1">
    <source>
        <dbReference type="EMBL" id="GEM49835.1"/>
    </source>
</evidence>
<keyword evidence="2" id="KW-1185">Reference proteome</keyword>
<dbReference type="RefSeq" id="WP_146891175.1">
    <property type="nucleotide sequence ID" value="NZ_BJXB01000045.1"/>
</dbReference>
<dbReference type="Proteomes" id="UP000321306">
    <property type="component" value="Unassembled WGS sequence"/>
</dbReference>
<gene>
    <name evidence="1" type="ORF">DC3_54700</name>
</gene>
<dbReference type="EMBL" id="BJXB01000045">
    <property type="protein sequence ID" value="GEM49835.1"/>
    <property type="molecule type" value="Genomic_DNA"/>
</dbReference>
<comment type="caution">
    <text evidence="1">The sequence shown here is derived from an EMBL/GenBank/DDBJ whole genome shotgun (WGS) entry which is preliminary data.</text>
</comment>
<organism evidence="1 2">
    <name type="scientific">Deinococcus cellulosilyticus (strain DSM 18568 / NBRC 106333 / KACC 11606 / 5516J-15)</name>
    <dbReference type="NCBI Taxonomy" id="1223518"/>
    <lineage>
        <taxon>Bacteria</taxon>
        <taxon>Thermotogati</taxon>
        <taxon>Deinococcota</taxon>
        <taxon>Deinococci</taxon>
        <taxon>Deinococcales</taxon>
        <taxon>Deinococcaceae</taxon>
        <taxon>Deinococcus</taxon>
    </lineage>
</organism>
<protein>
    <submittedName>
        <fullName evidence="1">Uncharacterized protein</fullName>
    </submittedName>
</protein>
<evidence type="ECO:0000313" key="2">
    <source>
        <dbReference type="Proteomes" id="UP000321306"/>
    </source>
</evidence>
<reference evidence="1 2" key="1">
    <citation type="submission" date="2019-07" db="EMBL/GenBank/DDBJ databases">
        <title>Whole genome shotgun sequence of Deinococcus cellulosilyticus NBRC 106333.</title>
        <authorList>
            <person name="Hosoyama A."/>
            <person name="Uohara A."/>
            <person name="Ohji S."/>
            <person name="Ichikawa N."/>
        </authorList>
    </citation>
    <scope>NUCLEOTIDE SEQUENCE [LARGE SCALE GENOMIC DNA]</scope>
    <source>
        <strain evidence="1 2">NBRC 106333</strain>
    </source>
</reference>
<dbReference type="AlphaFoldDB" id="A0A511NAI2"/>
<accession>A0A511NAI2</accession>
<name>A0A511NAI2_DEIC1</name>